<dbReference type="GO" id="GO:0000162">
    <property type="term" value="P:L-tryptophan biosynthetic process"/>
    <property type="evidence" value="ECO:0007669"/>
    <property type="project" value="TreeGrafter"/>
</dbReference>
<evidence type="ECO:0000256" key="2">
    <source>
        <dbReference type="ARBA" id="ARBA00004496"/>
    </source>
</evidence>
<dbReference type="GO" id="GO:0003949">
    <property type="term" value="F:1-(5-phosphoribosyl)-5-[(5-phosphoribosylamino)methylideneamino]imidazole-4-carboxamide isomerase activity"/>
    <property type="evidence" value="ECO:0007669"/>
    <property type="project" value="UniProtKB-UniRule"/>
</dbReference>
<dbReference type="GO" id="GO:0000105">
    <property type="term" value="P:L-histidine biosynthetic process"/>
    <property type="evidence" value="ECO:0007669"/>
    <property type="project" value="UniProtKB-UniRule"/>
</dbReference>
<keyword evidence="7 9" id="KW-0368">Histidine biosynthesis</keyword>
<dbReference type="CDD" id="cd04732">
    <property type="entry name" value="HisA"/>
    <property type="match status" value="1"/>
</dbReference>
<keyword evidence="12" id="KW-1185">Reference proteome</keyword>
<dbReference type="EC" id="5.3.1.16" evidence="9"/>
<keyword evidence="8 9" id="KW-0413">Isomerase</keyword>
<dbReference type="EMBL" id="CYUD01000002">
    <property type="protein sequence ID" value="CUJ89233.1"/>
    <property type="molecule type" value="Genomic_DNA"/>
</dbReference>
<dbReference type="PANTHER" id="PTHR43090">
    <property type="entry name" value="1-(5-PHOSPHORIBOSYL)-5-[(5-PHOSPHORIBOSYLAMINO)METHYLIDENEAMINO] IMIDAZOLE-4-CARBOXAMIDE ISOMERASE"/>
    <property type="match status" value="1"/>
</dbReference>
<dbReference type="InterPro" id="IPR023016">
    <property type="entry name" value="HisA/PriA"/>
</dbReference>
<dbReference type="OrthoDB" id="9807749at2"/>
<evidence type="ECO:0000256" key="6">
    <source>
        <dbReference type="ARBA" id="ARBA00022605"/>
    </source>
</evidence>
<dbReference type="Pfam" id="PF00977">
    <property type="entry name" value="His_biosynth"/>
    <property type="match status" value="1"/>
</dbReference>
<dbReference type="GO" id="GO:0005737">
    <property type="term" value="C:cytoplasm"/>
    <property type="evidence" value="ECO:0007669"/>
    <property type="project" value="UniProtKB-SubCell"/>
</dbReference>
<dbReference type="PANTHER" id="PTHR43090:SF2">
    <property type="entry name" value="1-(5-PHOSPHORIBOSYL)-5-[(5-PHOSPHORIBOSYLAMINO)METHYLIDENEAMINO] IMIDAZOLE-4-CARBOXAMIDE ISOMERASE"/>
    <property type="match status" value="1"/>
</dbReference>
<dbReference type="FunFam" id="3.20.20.70:FF:000009">
    <property type="entry name" value="1-(5-phosphoribosyl)-5-[(5-phosphoribosylamino)methylideneamino] imidazole-4-carboxamide isomerase"/>
    <property type="match status" value="1"/>
</dbReference>
<evidence type="ECO:0000256" key="10">
    <source>
        <dbReference type="RuleBase" id="RU003657"/>
    </source>
</evidence>
<name>A0A0N7M8N4_9RHOB</name>
<dbReference type="InterPro" id="IPR011060">
    <property type="entry name" value="RibuloseP-bd_barrel"/>
</dbReference>
<evidence type="ECO:0000256" key="7">
    <source>
        <dbReference type="ARBA" id="ARBA00023102"/>
    </source>
</evidence>
<organism evidence="11 12">
    <name type="scientific">Ruegeria denitrificans</name>
    <dbReference type="NCBI Taxonomy" id="1715692"/>
    <lineage>
        <taxon>Bacteria</taxon>
        <taxon>Pseudomonadati</taxon>
        <taxon>Pseudomonadota</taxon>
        <taxon>Alphaproteobacteria</taxon>
        <taxon>Rhodobacterales</taxon>
        <taxon>Roseobacteraceae</taxon>
        <taxon>Ruegeria</taxon>
    </lineage>
</organism>
<evidence type="ECO:0000256" key="5">
    <source>
        <dbReference type="ARBA" id="ARBA00022490"/>
    </source>
</evidence>
<gene>
    <name evidence="11" type="primary">hisA_2</name>
    <name evidence="9" type="synonym">hisA</name>
    <name evidence="11" type="ORF">RUE5091_00841</name>
</gene>
<sequence length="247" mass="27124">MRIYPTMELQNGRCVTLDKGRLDNAMIWHVDPVETARSWSAAGAEWMQLTDFDAIEGRDTNAELVEEIIRSAEMPVQLAGGMRAREHVEHWIDKGAGRVVIGTLAARDPILVKELAKFYPDQIVLAVDVWQGFVMTEGWRSQSAFTPEAFIEAFADTPFAGIVVTDIDSDMEDVEAQLGLISGLAEKSRTPVIASGVVRTADDISRLAYIHNISGAIVGRALFRKSLSLGEALDVAKTAHEPVAQFQ</sequence>
<dbReference type="InterPro" id="IPR006062">
    <property type="entry name" value="His_biosynth"/>
</dbReference>
<dbReference type="RefSeq" id="WP_058280609.1">
    <property type="nucleotide sequence ID" value="NZ_CYUD01000002.1"/>
</dbReference>
<comment type="catalytic activity">
    <reaction evidence="1 9">
        <text>1-(5-phospho-beta-D-ribosyl)-5-[(5-phospho-beta-D-ribosylamino)methylideneamino]imidazole-4-carboxamide = 5-[(5-phospho-1-deoxy-D-ribulos-1-ylimino)methylamino]-1-(5-phospho-beta-D-ribosyl)imidazole-4-carboxamide</text>
        <dbReference type="Rhea" id="RHEA:15469"/>
        <dbReference type="ChEBI" id="CHEBI:58435"/>
        <dbReference type="ChEBI" id="CHEBI:58525"/>
        <dbReference type="EC" id="5.3.1.16"/>
    </reaction>
</comment>
<comment type="subcellular location">
    <subcellularLocation>
        <location evidence="2 9">Cytoplasm</location>
    </subcellularLocation>
</comment>
<evidence type="ECO:0000256" key="8">
    <source>
        <dbReference type="ARBA" id="ARBA00023235"/>
    </source>
</evidence>
<dbReference type="Gene3D" id="3.20.20.70">
    <property type="entry name" value="Aldolase class I"/>
    <property type="match status" value="1"/>
</dbReference>
<dbReference type="STRING" id="1715692.RUE5091_00841"/>
<dbReference type="Proteomes" id="UP000051260">
    <property type="component" value="Unassembled WGS sequence"/>
</dbReference>
<proteinExistence type="inferred from homology"/>
<evidence type="ECO:0000256" key="3">
    <source>
        <dbReference type="ARBA" id="ARBA00005133"/>
    </source>
</evidence>
<accession>A0A0N7M8N4</accession>
<protein>
    <recommendedName>
        <fullName evidence="9">1-(5-phosphoribosyl)-5-[(5-phosphoribosylamino)methylideneamino] imidazole-4-carboxamide isomerase</fullName>
        <ecNumber evidence="9">5.3.1.16</ecNumber>
    </recommendedName>
    <alternativeName>
        <fullName evidence="9">Phosphoribosylformimino-5-aminoimidazole carboxamide ribotide isomerase</fullName>
    </alternativeName>
</protein>
<keyword evidence="6 9" id="KW-0028">Amino-acid biosynthesis</keyword>
<comment type="similarity">
    <text evidence="4 9 10">Belongs to the HisA/HisF family.</text>
</comment>
<evidence type="ECO:0000256" key="1">
    <source>
        <dbReference type="ARBA" id="ARBA00000901"/>
    </source>
</evidence>
<reference evidence="12" key="1">
    <citation type="submission" date="2015-09" db="EMBL/GenBank/DDBJ databases">
        <authorList>
            <person name="Rodrigo-Torres L."/>
            <person name="Arahal D.R."/>
        </authorList>
    </citation>
    <scope>NUCLEOTIDE SEQUENCE [LARGE SCALE GENOMIC DNA]</scope>
    <source>
        <strain evidence="12">CECT 5091</strain>
    </source>
</reference>
<feature type="active site" description="Proton acceptor" evidence="9">
    <location>
        <position position="8"/>
    </location>
</feature>
<dbReference type="SUPFAM" id="SSF51366">
    <property type="entry name" value="Ribulose-phoshate binding barrel"/>
    <property type="match status" value="1"/>
</dbReference>
<evidence type="ECO:0000313" key="12">
    <source>
        <dbReference type="Proteomes" id="UP000051260"/>
    </source>
</evidence>
<dbReference type="AlphaFoldDB" id="A0A0N7M8N4"/>
<evidence type="ECO:0000256" key="4">
    <source>
        <dbReference type="ARBA" id="ARBA00009667"/>
    </source>
</evidence>
<dbReference type="InterPro" id="IPR013785">
    <property type="entry name" value="Aldolase_TIM"/>
</dbReference>
<comment type="pathway">
    <text evidence="3 9">Amino-acid biosynthesis; L-histidine biosynthesis; L-histidine from 5-phospho-alpha-D-ribose 1-diphosphate: step 4/9.</text>
</comment>
<feature type="active site" description="Proton donor" evidence="9">
    <location>
        <position position="128"/>
    </location>
</feature>
<dbReference type="UniPathway" id="UPA00031">
    <property type="reaction ID" value="UER00009"/>
</dbReference>
<dbReference type="HAMAP" id="MF_01014">
    <property type="entry name" value="HisA"/>
    <property type="match status" value="1"/>
</dbReference>
<keyword evidence="5 9" id="KW-0963">Cytoplasm</keyword>
<evidence type="ECO:0000313" key="11">
    <source>
        <dbReference type="EMBL" id="CUJ89233.1"/>
    </source>
</evidence>
<evidence type="ECO:0000256" key="9">
    <source>
        <dbReference type="HAMAP-Rule" id="MF_01014"/>
    </source>
</evidence>
<dbReference type="InterPro" id="IPR044524">
    <property type="entry name" value="Isoase_HisA-like"/>
</dbReference>